<reference evidence="1" key="1">
    <citation type="submission" date="2021-02" db="EMBL/GenBank/DDBJ databases">
        <authorList>
            <person name="Nowell W R."/>
        </authorList>
    </citation>
    <scope>NUCLEOTIDE SEQUENCE</scope>
</reference>
<feature type="non-terminal residue" evidence="1">
    <location>
        <position position="106"/>
    </location>
</feature>
<protein>
    <submittedName>
        <fullName evidence="1">Uncharacterized protein</fullName>
    </submittedName>
</protein>
<dbReference type="EMBL" id="CAJOBJ010001280">
    <property type="protein sequence ID" value="CAF3871098.1"/>
    <property type="molecule type" value="Genomic_DNA"/>
</dbReference>
<evidence type="ECO:0000313" key="2">
    <source>
        <dbReference type="Proteomes" id="UP000681720"/>
    </source>
</evidence>
<comment type="caution">
    <text evidence="1">The sequence shown here is derived from an EMBL/GenBank/DDBJ whole genome shotgun (WGS) entry which is preliminary data.</text>
</comment>
<sequence>MATTSVNNNDQITNDPNHLLLTDVKLFSVIGDEDGTDFDETTVVASTEKESTVKPSEMLVPPRQISSFSMATSSVTIKTSKSNSYRFVQLQRALATTSLLRKLDDQ</sequence>
<organism evidence="1 2">
    <name type="scientific">Rotaria magnacalcarata</name>
    <dbReference type="NCBI Taxonomy" id="392030"/>
    <lineage>
        <taxon>Eukaryota</taxon>
        <taxon>Metazoa</taxon>
        <taxon>Spiralia</taxon>
        <taxon>Gnathifera</taxon>
        <taxon>Rotifera</taxon>
        <taxon>Eurotatoria</taxon>
        <taxon>Bdelloidea</taxon>
        <taxon>Philodinida</taxon>
        <taxon>Philodinidae</taxon>
        <taxon>Rotaria</taxon>
    </lineage>
</organism>
<gene>
    <name evidence="1" type="ORF">GIL414_LOCUS5030</name>
</gene>
<proteinExistence type="predicted"/>
<dbReference type="AlphaFoldDB" id="A0A8S2KY67"/>
<dbReference type="Proteomes" id="UP000681720">
    <property type="component" value="Unassembled WGS sequence"/>
</dbReference>
<evidence type="ECO:0000313" key="1">
    <source>
        <dbReference type="EMBL" id="CAF3871098.1"/>
    </source>
</evidence>
<name>A0A8S2KY67_9BILA</name>
<accession>A0A8S2KY67</accession>